<dbReference type="InterPro" id="IPR040398">
    <property type="entry name" value="Not1"/>
</dbReference>
<feature type="domain" description="CCR4-Not complex component Not1 C-terminal" evidence="1">
    <location>
        <begin position="30"/>
        <end position="152"/>
    </location>
</feature>
<dbReference type="InterPro" id="IPR007196">
    <property type="entry name" value="CCR4-Not_Not1_C"/>
</dbReference>
<sequence>MGGGSPSFPGSLKERLLLPVPPSDLMADPYSLPLINALTLYVGASSVVQAKARTGMSIFIFPDLGRALFLRLATDLDIDGQHHLMSAIVTHLRYPSAHTQWFGSLALFLFAEVKSENFAEVTTKVLLKRFIVHCPHPWGALVTFIKLLCNPK</sequence>
<accession>A0A9P6ABD6</accession>
<name>A0A9P6ABD6_9AGAM</name>
<protein>
    <recommendedName>
        <fullName evidence="1">CCR4-Not complex component Not1 C-terminal domain-containing protein</fullName>
    </recommendedName>
</protein>
<dbReference type="Gene3D" id="1.25.40.800">
    <property type="match status" value="1"/>
</dbReference>
<evidence type="ECO:0000313" key="3">
    <source>
        <dbReference type="Proteomes" id="UP000886523"/>
    </source>
</evidence>
<evidence type="ECO:0000313" key="2">
    <source>
        <dbReference type="EMBL" id="KAF9502768.1"/>
    </source>
</evidence>
<dbReference type="EMBL" id="MU129630">
    <property type="protein sequence ID" value="KAF9502768.1"/>
    <property type="molecule type" value="Genomic_DNA"/>
</dbReference>
<dbReference type="GO" id="GO:0000288">
    <property type="term" value="P:nuclear-transcribed mRNA catabolic process, deadenylation-dependent decay"/>
    <property type="evidence" value="ECO:0007669"/>
    <property type="project" value="TreeGrafter"/>
</dbReference>
<dbReference type="OrthoDB" id="1933107at2759"/>
<proteinExistence type="predicted"/>
<dbReference type="GO" id="GO:0030015">
    <property type="term" value="C:CCR4-NOT core complex"/>
    <property type="evidence" value="ECO:0007669"/>
    <property type="project" value="InterPro"/>
</dbReference>
<dbReference type="Proteomes" id="UP000886523">
    <property type="component" value="Unassembled WGS sequence"/>
</dbReference>
<keyword evidence="3" id="KW-1185">Reference proteome</keyword>
<comment type="caution">
    <text evidence="2">The sequence shown here is derived from an EMBL/GenBank/DDBJ whole genome shotgun (WGS) entry which is preliminary data.</text>
</comment>
<organism evidence="2 3">
    <name type="scientific">Hydnum rufescens UP504</name>
    <dbReference type="NCBI Taxonomy" id="1448309"/>
    <lineage>
        <taxon>Eukaryota</taxon>
        <taxon>Fungi</taxon>
        <taxon>Dikarya</taxon>
        <taxon>Basidiomycota</taxon>
        <taxon>Agaricomycotina</taxon>
        <taxon>Agaricomycetes</taxon>
        <taxon>Cantharellales</taxon>
        <taxon>Hydnaceae</taxon>
        <taxon>Hydnum</taxon>
    </lineage>
</organism>
<dbReference type="PANTHER" id="PTHR13162:SF8">
    <property type="entry name" value="CCR4-NOT TRANSCRIPTION COMPLEX SUBUNIT 1"/>
    <property type="match status" value="1"/>
</dbReference>
<dbReference type="PANTHER" id="PTHR13162">
    <property type="entry name" value="CCR4-NOT TRANSCRIPTION COMPLEX"/>
    <property type="match status" value="1"/>
</dbReference>
<dbReference type="GO" id="GO:0000932">
    <property type="term" value="C:P-body"/>
    <property type="evidence" value="ECO:0007669"/>
    <property type="project" value="TreeGrafter"/>
</dbReference>
<gene>
    <name evidence="2" type="ORF">BS47DRAFT_1370030</name>
</gene>
<dbReference type="GO" id="GO:0060090">
    <property type="term" value="F:molecular adaptor activity"/>
    <property type="evidence" value="ECO:0007669"/>
    <property type="project" value="TreeGrafter"/>
</dbReference>
<reference evidence="2" key="1">
    <citation type="journal article" date="2020" name="Nat. Commun.">
        <title>Large-scale genome sequencing of mycorrhizal fungi provides insights into the early evolution of symbiotic traits.</title>
        <authorList>
            <person name="Miyauchi S."/>
            <person name="Kiss E."/>
            <person name="Kuo A."/>
            <person name="Drula E."/>
            <person name="Kohler A."/>
            <person name="Sanchez-Garcia M."/>
            <person name="Morin E."/>
            <person name="Andreopoulos B."/>
            <person name="Barry K.W."/>
            <person name="Bonito G."/>
            <person name="Buee M."/>
            <person name="Carver A."/>
            <person name="Chen C."/>
            <person name="Cichocki N."/>
            <person name="Clum A."/>
            <person name="Culley D."/>
            <person name="Crous P.W."/>
            <person name="Fauchery L."/>
            <person name="Girlanda M."/>
            <person name="Hayes R.D."/>
            <person name="Keri Z."/>
            <person name="LaButti K."/>
            <person name="Lipzen A."/>
            <person name="Lombard V."/>
            <person name="Magnuson J."/>
            <person name="Maillard F."/>
            <person name="Murat C."/>
            <person name="Nolan M."/>
            <person name="Ohm R.A."/>
            <person name="Pangilinan J."/>
            <person name="Pereira M.F."/>
            <person name="Perotto S."/>
            <person name="Peter M."/>
            <person name="Pfister S."/>
            <person name="Riley R."/>
            <person name="Sitrit Y."/>
            <person name="Stielow J.B."/>
            <person name="Szollosi G."/>
            <person name="Zifcakova L."/>
            <person name="Stursova M."/>
            <person name="Spatafora J.W."/>
            <person name="Tedersoo L."/>
            <person name="Vaario L.M."/>
            <person name="Yamada A."/>
            <person name="Yan M."/>
            <person name="Wang P."/>
            <person name="Xu J."/>
            <person name="Bruns T."/>
            <person name="Baldrian P."/>
            <person name="Vilgalys R."/>
            <person name="Dunand C."/>
            <person name="Henrissat B."/>
            <person name="Grigoriev I.V."/>
            <person name="Hibbett D."/>
            <person name="Nagy L.G."/>
            <person name="Martin F.M."/>
        </authorList>
    </citation>
    <scope>NUCLEOTIDE SEQUENCE</scope>
    <source>
        <strain evidence="2">UP504</strain>
    </source>
</reference>
<dbReference type="Pfam" id="PF04054">
    <property type="entry name" value="Not1"/>
    <property type="match status" value="1"/>
</dbReference>
<evidence type="ECO:0000259" key="1">
    <source>
        <dbReference type="Pfam" id="PF04054"/>
    </source>
</evidence>
<dbReference type="GO" id="GO:0017148">
    <property type="term" value="P:negative regulation of translation"/>
    <property type="evidence" value="ECO:0007669"/>
    <property type="project" value="InterPro"/>
</dbReference>
<dbReference type="AlphaFoldDB" id="A0A9P6ABD6"/>